<sequence>MLYFWLIAINLAGIAVTAHDKSAARRGAWRVSERTLFALCILGACPGVYLTMRIIHHKTRHKRFMLGIPLILLVQCTIAGILWYYSIL</sequence>
<evidence type="ECO:0000313" key="3">
    <source>
        <dbReference type="Proteomes" id="UP000194903"/>
    </source>
</evidence>
<keyword evidence="1" id="KW-1133">Transmembrane helix</keyword>
<dbReference type="Proteomes" id="UP000194903">
    <property type="component" value="Unassembled WGS sequence"/>
</dbReference>
<keyword evidence="1" id="KW-0472">Membrane</keyword>
<evidence type="ECO:0008006" key="4">
    <source>
        <dbReference type="Google" id="ProtNLM"/>
    </source>
</evidence>
<feature type="transmembrane region" description="Helical" evidence="1">
    <location>
        <begin position="34"/>
        <end position="52"/>
    </location>
</feature>
<dbReference type="InterPro" id="IPR012156">
    <property type="entry name" value="Cold_shock_CspA"/>
</dbReference>
<name>A0A252F497_9FIRM</name>
<evidence type="ECO:0000313" key="2">
    <source>
        <dbReference type="EMBL" id="OUM20604.1"/>
    </source>
</evidence>
<reference evidence="2 3" key="1">
    <citation type="submission" date="2017-05" db="EMBL/GenBank/DDBJ databases">
        <title>Butyricicoccus porcorum sp. nov. a butyrate-producing bacterium from the swine intestinal tract.</title>
        <authorList>
            <person name="Trachsel J."/>
            <person name="Humphrey S."/>
            <person name="Allen H.K."/>
        </authorList>
    </citation>
    <scope>NUCLEOTIDE SEQUENCE [LARGE SCALE GENOMIC DNA]</scope>
    <source>
        <strain evidence="2">BB10</strain>
    </source>
</reference>
<keyword evidence="3" id="KW-1185">Reference proteome</keyword>
<protein>
    <recommendedName>
        <fullName evidence="4">DUF1294 domain-containing protein</fullName>
    </recommendedName>
</protein>
<comment type="caution">
    <text evidence="2">The sequence shown here is derived from an EMBL/GenBank/DDBJ whole genome shotgun (WGS) entry which is preliminary data.</text>
</comment>
<dbReference type="EMBL" id="NHOC01000005">
    <property type="protein sequence ID" value="OUM20604.1"/>
    <property type="molecule type" value="Genomic_DNA"/>
</dbReference>
<dbReference type="GO" id="GO:0003676">
    <property type="term" value="F:nucleic acid binding"/>
    <property type="evidence" value="ECO:0007669"/>
    <property type="project" value="InterPro"/>
</dbReference>
<dbReference type="AlphaFoldDB" id="A0A252F497"/>
<accession>A0A252F497</accession>
<feature type="transmembrane region" description="Helical" evidence="1">
    <location>
        <begin position="64"/>
        <end position="85"/>
    </location>
</feature>
<evidence type="ECO:0000256" key="1">
    <source>
        <dbReference type="SAM" id="Phobius"/>
    </source>
</evidence>
<gene>
    <name evidence="2" type="ORF">CBW42_07175</name>
</gene>
<organism evidence="2 3">
    <name type="scientific">Butyricicoccus porcorum</name>
    <dbReference type="NCBI Taxonomy" id="1945634"/>
    <lineage>
        <taxon>Bacteria</taxon>
        <taxon>Bacillati</taxon>
        <taxon>Bacillota</taxon>
        <taxon>Clostridia</taxon>
        <taxon>Eubacteriales</taxon>
        <taxon>Butyricicoccaceae</taxon>
        <taxon>Butyricicoccus</taxon>
    </lineage>
</organism>
<dbReference type="OrthoDB" id="1698854at2"/>
<dbReference type="RefSeq" id="WP_087019184.1">
    <property type="nucleotide sequence ID" value="NZ_CP178353.1"/>
</dbReference>
<dbReference type="Pfam" id="PF06961">
    <property type="entry name" value="DUF1294"/>
    <property type="match status" value="1"/>
</dbReference>
<dbReference type="InterPro" id="IPR010718">
    <property type="entry name" value="DUF1294"/>
</dbReference>
<keyword evidence="1" id="KW-0812">Transmembrane</keyword>
<dbReference type="PIRSF" id="PIRSF002599">
    <property type="entry name" value="Cold_shock_A"/>
    <property type="match status" value="1"/>
</dbReference>
<proteinExistence type="predicted"/>